<sequence length="334" mass="37099">MKRKGGHDNNQPLTKKTDIVSTSSAFRSKIAAKLQTLLEGIATEPKNNFTEDKKPDVSSLFDGSSDFSVTPSVDTENSFTDSTSLVLQNFINSAKLKITELLHKENNEAHAFEIQNDFDCNQSCSIENGHETTESTLNGRHIVPLQRHISVKLHNLLGKALNKNVSNSNLRSQSGENGHSVLSEGELEDLSLLFQEFINSLKRQSSNSKKHVTAPLRNQQFCSPDATLTSHRTSEVKQSGNNKQSNNRKKHSVTEISHHGKDIDQNQSNHLCTVSVKKSEPGTSSKMICSDDSNTEWPSERCSDDELECRELNIFGVGTRIITLSDCEYTPEVL</sequence>
<accession>A0A087T644</accession>
<reference evidence="2 3" key="1">
    <citation type="submission" date="2013-11" db="EMBL/GenBank/DDBJ databases">
        <title>Genome sequencing of Stegodyphus mimosarum.</title>
        <authorList>
            <person name="Bechsgaard J."/>
        </authorList>
    </citation>
    <scope>NUCLEOTIDE SEQUENCE [LARGE SCALE GENOMIC DNA]</scope>
</reference>
<dbReference type="AlphaFoldDB" id="A0A087T644"/>
<protein>
    <submittedName>
        <fullName evidence="2">Uncharacterized protein</fullName>
    </submittedName>
</protein>
<gene>
    <name evidence="2" type="ORF">X975_25505</name>
</gene>
<evidence type="ECO:0000313" key="3">
    <source>
        <dbReference type="Proteomes" id="UP000054359"/>
    </source>
</evidence>
<dbReference type="OrthoDB" id="6435054at2759"/>
<dbReference type="Proteomes" id="UP000054359">
    <property type="component" value="Unassembled WGS sequence"/>
</dbReference>
<dbReference type="EMBL" id="KK113607">
    <property type="protein sequence ID" value="KFM60583.1"/>
    <property type="molecule type" value="Genomic_DNA"/>
</dbReference>
<keyword evidence="3" id="KW-1185">Reference proteome</keyword>
<name>A0A087T644_STEMI</name>
<feature type="region of interest" description="Disordered" evidence="1">
    <location>
        <begin position="223"/>
        <end position="268"/>
    </location>
</feature>
<feature type="non-terminal residue" evidence="2">
    <location>
        <position position="334"/>
    </location>
</feature>
<organism evidence="2 3">
    <name type="scientific">Stegodyphus mimosarum</name>
    <name type="common">African social velvet spider</name>
    <dbReference type="NCBI Taxonomy" id="407821"/>
    <lineage>
        <taxon>Eukaryota</taxon>
        <taxon>Metazoa</taxon>
        <taxon>Ecdysozoa</taxon>
        <taxon>Arthropoda</taxon>
        <taxon>Chelicerata</taxon>
        <taxon>Arachnida</taxon>
        <taxon>Araneae</taxon>
        <taxon>Araneomorphae</taxon>
        <taxon>Entelegynae</taxon>
        <taxon>Eresoidea</taxon>
        <taxon>Eresidae</taxon>
        <taxon>Stegodyphus</taxon>
    </lineage>
</organism>
<feature type="compositionally biased region" description="Polar residues" evidence="1">
    <location>
        <begin position="223"/>
        <end position="245"/>
    </location>
</feature>
<feature type="compositionally biased region" description="Basic and acidic residues" evidence="1">
    <location>
        <begin position="252"/>
        <end position="264"/>
    </location>
</feature>
<evidence type="ECO:0000256" key="1">
    <source>
        <dbReference type="SAM" id="MobiDB-lite"/>
    </source>
</evidence>
<proteinExistence type="predicted"/>
<evidence type="ECO:0000313" key="2">
    <source>
        <dbReference type="EMBL" id="KFM60583.1"/>
    </source>
</evidence>